<dbReference type="GO" id="GO:0009117">
    <property type="term" value="P:nucleotide metabolic process"/>
    <property type="evidence" value="ECO:0007669"/>
    <property type="project" value="UniProtKB-KW"/>
</dbReference>
<dbReference type="PANTHER" id="PTHR43213:SF10">
    <property type="entry name" value="7-METHYL-GTP PYROPHOSPHATASE"/>
    <property type="match status" value="1"/>
</dbReference>
<comment type="subcellular location">
    <subcellularLocation>
        <location evidence="1 9">Cytoplasm</location>
    </subcellularLocation>
</comment>
<gene>
    <name evidence="10" type="ORF">FN976_21245</name>
</gene>
<evidence type="ECO:0000256" key="6">
    <source>
        <dbReference type="ARBA" id="ARBA00053369"/>
    </source>
</evidence>
<dbReference type="SUPFAM" id="SSF52972">
    <property type="entry name" value="ITPase-like"/>
    <property type="match status" value="1"/>
</dbReference>
<organism evidence="10 11">
    <name type="scientific">Caenimonas sedimenti</name>
    <dbReference type="NCBI Taxonomy" id="2596921"/>
    <lineage>
        <taxon>Bacteria</taxon>
        <taxon>Pseudomonadati</taxon>
        <taxon>Pseudomonadota</taxon>
        <taxon>Betaproteobacteria</taxon>
        <taxon>Burkholderiales</taxon>
        <taxon>Comamonadaceae</taxon>
        <taxon>Caenimonas</taxon>
    </lineage>
</organism>
<evidence type="ECO:0000256" key="8">
    <source>
        <dbReference type="ARBA" id="ARBA00068163"/>
    </source>
</evidence>
<evidence type="ECO:0000256" key="7">
    <source>
        <dbReference type="ARBA" id="ARBA00060749"/>
    </source>
</evidence>
<evidence type="ECO:0000256" key="5">
    <source>
        <dbReference type="ARBA" id="ARBA00050213"/>
    </source>
</evidence>
<dbReference type="GO" id="GO:0047429">
    <property type="term" value="F:nucleoside triphosphate diphosphatase activity"/>
    <property type="evidence" value="ECO:0007669"/>
    <property type="project" value="InterPro"/>
</dbReference>
<dbReference type="InterPro" id="IPR003697">
    <property type="entry name" value="Maf-like"/>
</dbReference>
<dbReference type="PANTHER" id="PTHR43213">
    <property type="entry name" value="BIFUNCTIONAL DTTP/UTP PYROPHOSPHATASE/METHYLTRANSFERASE PROTEIN-RELATED"/>
    <property type="match status" value="1"/>
</dbReference>
<dbReference type="FunFam" id="3.90.950.10:FF:000005">
    <property type="entry name" value="7-methyl-GTP pyrophosphatase"/>
    <property type="match status" value="1"/>
</dbReference>
<evidence type="ECO:0000256" key="4">
    <source>
        <dbReference type="ARBA" id="ARBA00023080"/>
    </source>
</evidence>
<dbReference type="HAMAP" id="MF_00528">
    <property type="entry name" value="Maf"/>
    <property type="match status" value="1"/>
</dbReference>
<keyword evidence="2 9" id="KW-0963">Cytoplasm</keyword>
<evidence type="ECO:0000256" key="9">
    <source>
        <dbReference type="HAMAP-Rule" id="MF_00528"/>
    </source>
</evidence>
<comment type="function">
    <text evidence="6 9">Nucleoside triphosphate pyrophosphatase that hydrolyzes 7-methyl-GTP (m(7)GTP). May have a dual role in cell division arrest and in preventing the incorporation of modified nucleotides into cellular nucleic acids.</text>
</comment>
<comment type="similarity">
    <text evidence="7 9">Belongs to the Maf family. YceF subfamily.</text>
</comment>
<dbReference type="AlphaFoldDB" id="A0A562ZK05"/>
<keyword evidence="4 9" id="KW-0546">Nucleotide metabolism</keyword>
<feature type="active site" description="Proton acceptor" evidence="9">
    <location>
        <position position="80"/>
    </location>
</feature>
<dbReference type="RefSeq" id="WP_145895074.1">
    <property type="nucleotide sequence ID" value="NZ_VOBQ01000017.1"/>
</dbReference>
<dbReference type="OrthoDB" id="9813694at2"/>
<protein>
    <recommendedName>
        <fullName evidence="8 9">7-methyl-GTP pyrophosphatase</fullName>
        <shortName evidence="9">m(7)GTP pyrophosphatase</shortName>
        <ecNumber evidence="9">3.6.1.-</ecNumber>
    </recommendedName>
</protein>
<feature type="site" description="Important for substrate specificity" evidence="9">
    <location>
        <position position="23"/>
    </location>
</feature>
<dbReference type="EMBL" id="VOBQ01000017">
    <property type="protein sequence ID" value="TWO68922.1"/>
    <property type="molecule type" value="Genomic_DNA"/>
</dbReference>
<comment type="catalytic activity">
    <reaction evidence="5 9">
        <text>N(7)-methyl-GTP + H2O = N(7)-methyl-GMP + diphosphate + H(+)</text>
        <dbReference type="Rhea" id="RHEA:58744"/>
        <dbReference type="ChEBI" id="CHEBI:15377"/>
        <dbReference type="ChEBI" id="CHEBI:15378"/>
        <dbReference type="ChEBI" id="CHEBI:33019"/>
        <dbReference type="ChEBI" id="CHEBI:58285"/>
        <dbReference type="ChEBI" id="CHEBI:87133"/>
    </reaction>
</comment>
<dbReference type="EC" id="3.6.1.-" evidence="9"/>
<feature type="site" description="Important for substrate specificity" evidence="9">
    <location>
        <position position="81"/>
    </location>
</feature>
<evidence type="ECO:0000256" key="1">
    <source>
        <dbReference type="ARBA" id="ARBA00004496"/>
    </source>
</evidence>
<dbReference type="NCBIfam" id="TIGR00172">
    <property type="entry name" value="maf"/>
    <property type="match status" value="1"/>
</dbReference>
<dbReference type="InterPro" id="IPR029001">
    <property type="entry name" value="ITPase-like_fam"/>
</dbReference>
<evidence type="ECO:0000256" key="2">
    <source>
        <dbReference type="ARBA" id="ARBA00022490"/>
    </source>
</evidence>
<comment type="caution">
    <text evidence="10">The sequence shown here is derived from an EMBL/GenBank/DDBJ whole genome shotgun (WGS) entry which is preliminary data.</text>
</comment>
<evidence type="ECO:0000313" key="10">
    <source>
        <dbReference type="EMBL" id="TWO68922.1"/>
    </source>
</evidence>
<dbReference type="Gene3D" id="3.90.950.10">
    <property type="match status" value="1"/>
</dbReference>
<dbReference type="GO" id="GO:0005737">
    <property type="term" value="C:cytoplasm"/>
    <property type="evidence" value="ECO:0007669"/>
    <property type="project" value="UniProtKB-SubCell"/>
</dbReference>
<keyword evidence="3 9" id="KW-0378">Hydrolase</keyword>
<comment type="caution">
    <text evidence="9">Lacks conserved residue(s) required for the propagation of feature annotation.</text>
</comment>
<feature type="site" description="Important for substrate specificity" evidence="9">
    <location>
        <position position="165"/>
    </location>
</feature>
<accession>A0A562ZK05</accession>
<dbReference type="Proteomes" id="UP000318199">
    <property type="component" value="Unassembled WGS sequence"/>
</dbReference>
<comment type="cofactor">
    <cofactor evidence="9">
        <name>a divalent metal cation</name>
        <dbReference type="ChEBI" id="CHEBI:60240"/>
    </cofactor>
</comment>
<proteinExistence type="inferred from homology"/>
<sequence length="203" mass="21342">MKKGSSPGPTPARAVVLGSTSRYRRELLGRLGIAFQVAAPEVDEAALPGEGPAALASRLGLAKAQAVAERFPGAVVIGSDQVADLDGEALGKPGDHANAVAQLSRMRGRSVLFHTALSVVCRETGFQQQDVAVVRVRFRDLSDAEIESYLRREQPYDCAGSAKSEGLGIALLDAIESDDPTALVGLPLIRTCRMLRAAGVPLL</sequence>
<dbReference type="PIRSF" id="PIRSF006305">
    <property type="entry name" value="Maf"/>
    <property type="match status" value="1"/>
</dbReference>
<dbReference type="CDD" id="cd00555">
    <property type="entry name" value="Maf"/>
    <property type="match status" value="1"/>
</dbReference>
<evidence type="ECO:0000313" key="11">
    <source>
        <dbReference type="Proteomes" id="UP000318199"/>
    </source>
</evidence>
<reference evidence="10 11" key="1">
    <citation type="submission" date="2019-07" db="EMBL/GenBank/DDBJ databases">
        <title>Caenimonas sedimenti sp. nov., isolated from activated sludge.</title>
        <authorList>
            <person name="Xu J."/>
        </authorList>
    </citation>
    <scope>NUCLEOTIDE SEQUENCE [LARGE SCALE GENOMIC DNA]</scope>
    <source>
        <strain evidence="10 11">HX-9-20</strain>
    </source>
</reference>
<dbReference type="Pfam" id="PF02545">
    <property type="entry name" value="Maf"/>
    <property type="match status" value="1"/>
</dbReference>
<keyword evidence="11" id="KW-1185">Reference proteome</keyword>
<evidence type="ECO:0000256" key="3">
    <source>
        <dbReference type="ARBA" id="ARBA00022801"/>
    </source>
</evidence>
<name>A0A562ZK05_9BURK</name>